<gene>
    <name evidence="4" type="ORF">OB955_14920</name>
</gene>
<name>A0ABT2QGI2_9EURY</name>
<dbReference type="InterPro" id="IPR026870">
    <property type="entry name" value="Zinc_ribbon_dom"/>
</dbReference>
<accession>A0ABT2QGI2</accession>
<feature type="region of interest" description="Disordered" evidence="1">
    <location>
        <begin position="1"/>
        <end position="82"/>
    </location>
</feature>
<comment type="caution">
    <text evidence="4">The sequence shown here is derived from an EMBL/GenBank/DDBJ whole genome shotgun (WGS) entry which is preliminary data.</text>
</comment>
<keyword evidence="5" id="KW-1185">Reference proteome</keyword>
<feature type="transmembrane region" description="Helical" evidence="2">
    <location>
        <begin position="109"/>
        <end position="129"/>
    </location>
</feature>
<feature type="transmembrane region" description="Helical" evidence="2">
    <location>
        <begin position="292"/>
        <end position="312"/>
    </location>
</feature>
<dbReference type="Pfam" id="PF13240">
    <property type="entry name" value="Zn_Ribbon_1"/>
    <property type="match status" value="1"/>
</dbReference>
<keyword evidence="2" id="KW-0812">Transmembrane</keyword>
<keyword evidence="2" id="KW-1133">Transmembrane helix</keyword>
<evidence type="ECO:0000313" key="5">
    <source>
        <dbReference type="Proteomes" id="UP001320972"/>
    </source>
</evidence>
<protein>
    <submittedName>
        <fullName evidence="4">Zinc ribbon domain-containing protein</fullName>
    </submittedName>
</protein>
<feature type="domain" description="Zinc-ribbon" evidence="3">
    <location>
        <begin position="3"/>
        <end position="24"/>
    </location>
</feature>
<dbReference type="Proteomes" id="UP001320972">
    <property type="component" value="Unassembled WGS sequence"/>
</dbReference>
<sequence>MNYCSECGTELVDDPNFCPECGEPIAKRQAQSQGKRNQTGSQVIRRQTDSQDKGRQTDSREQVAERPQDPGEQETTESVDRIAIDTGPGAQRFYNLNNLSYFQNLTFEYTLLAKGLFGVAGLVILWIGLEIDSTPFLTAGGIAIWAIWNRFSPEDGVAIGTVADRDMIETDDPDTVEHEFVEKTSGKISVRGAIQSSFYQLNYVYHFLDQNVISVERFDSIDKRRSLLLITSGVAIVLLSVLLVDPNPSDSTITIAVAIGIFGNLVIGAGGTYASTGVQEIKGALTSQQRIVFVYGLSSTTFFLLLPIFTLYNTYDALGSRYTLTMDLYESVQFSATYSIVAAIILCGLILLTPGSGALISLPSDEQVHFTMSDEDVEEVIGRFLE</sequence>
<feature type="transmembrane region" description="Helical" evidence="2">
    <location>
        <begin position="227"/>
        <end position="245"/>
    </location>
</feature>
<evidence type="ECO:0000256" key="2">
    <source>
        <dbReference type="SAM" id="Phobius"/>
    </source>
</evidence>
<feature type="transmembrane region" description="Helical" evidence="2">
    <location>
        <begin position="332"/>
        <end position="352"/>
    </location>
</feature>
<proteinExistence type="predicted"/>
<evidence type="ECO:0000256" key="1">
    <source>
        <dbReference type="SAM" id="MobiDB-lite"/>
    </source>
</evidence>
<reference evidence="4 5" key="1">
    <citation type="submission" date="2022-09" db="EMBL/GenBank/DDBJ databases">
        <title>Enrichment on poylsaccharides allowed isolation of novel metabolic and taxonomic groups of Haloarchaea.</title>
        <authorList>
            <person name="Sorokin D.Y."/>
            <person name="Elcheninov A.G."/>
            <person name="Khizhniak T.V."/>
            <person name="Kolganova T.V."/>
            <person name="Kublanov I.V."/>
        </authorList>
    </citation>
    <scope>NUCLEOTIDE SEQUENCE [LARGE SCALE GENOMIC DNA]</scope>
    <source>
        <strain evidence="4 5">AArc-m2/3/4</strain>
    </source>
</reference>
<feature type="compositionally biased region" description="Polar residues" evidence="1">
    <location>
        <begin position="29"/>
        <end position="45"/>
    </location>
</feature>
<keyword evidence="2" id="KW-0472">Membrane</keyword>
<evidence type="ECO:0000259" key="3">
    <source>
        <dbReference type="Pfam" id="PF13240"/>
    </source>
</evidence>
<dbReference type="EMBL" id="JAOPKB010000009">
    <property type="protein sequence ID" value="MCU4974022.1"/>
    <property type="molecule type" value="Genomic_DNA"/>
</dbReference>
<dbReference type="RefSeq" id="WP_338008284.1">
    <property type="nucleotide sequence ID" value="NZ_JAOPKB010000009.1"/>
</dbReference>
<evidence type="ECO:0000313" key="4">
    <source>
        <dbReference type="EMBL" id="MCU4974022.1"/>
    </source>
</evidence>
<feature type="compositionally biased region" description="Basic and acidic residues" evidence="1">
    <location>
        <begin position="46"/>
        <end position="69"/>
    </location>
</feature>
<feature type="transmembrane region" description="Helical" evidence="2">
    <location>
        <begin position="251"/>
        <end position="271"/>
    </location>
</feature>
<organism evidence="4 5">
    <name type="scientific">Natronoglomus mannanivorans</name>
    <dbReference type="NCBI Taxonomy" id="2979990"/>
    <lineage>
        <taxon>Archaea</taxon>
        <taxon>Methanobacteriati</taxon>
        <taxon>Methanobacteriota</taxon>
        <taxon>Stenosarchaea group</taxon>
        <taxon>Halobacteria</taxon>
        <taxon>Halobacteriales</taxon>
        <taxon>Natrialbaceae</taxon>
        <taxon>Natronoglomus</taxon>
    </lineage>
</organism>